<evidence type="ECO:0000313" key="5">
    <source>
        <dbReference type="EMBL" id="KAG2652140.1"/>
    </source>
</evidence>
<feature type="compositionally biased region" description="Low complexity" evidence="3">
    <location>
        <begin position="158"/>
        <end position="171"/>
    </location>
</feature>
<dbReference type="EMBL" id="CM029038">
    <property type="protein sequence ID" value="KAG2652140.1"/>
    <property type="molecule type" value="Genomic_DNA"/>
</dbReference>
<keyword evidence="2" id="KW-0175">Coiled coil</keyword>
<evidence type="ECO:0000259" key="4">
    <source>
        <dbReference type="Pfam" id="PF03763"/>
    </source>
</evidence>
<name>A0A8T0WWC4_PANVG</name>
<reference evidence="5" key="1">
    <citation type="submission" date="2020-05" db="EMBL/GenBank/DDBJ databases">
        <title>WGS assembly of Panicum virgatum.</title>
        <authorList>
            <person name="Lovell J.T."/>
            <person name="Jenkins J."/>
            <person name="Shu S."/>
            <person name="Juenger T.E."/>
            <person name="Schmutz J."/>
        </authorList>
    </citation>
    <scope>NUCLEOTIDE SEQUENCE</scope>
    <source>
        <strain evidence="5">AP13</strain>
    </source>
</reference>
<gene>
    <name evidence="5" type="ORF">PVAP13_1NG334000</name>
</gene>
<feature type="region of interest" description="Disordered" evidence="3">
    <location>
        <begin position="120"/>
        <end position="197"/>
    </location>
</feature>
<feature type="coiled-coil region" evidence="2">
    <location>
        <begin position="300"/>
        <end position="344"/>
    </location>
</feature>
<dbReference type="InterPro" id="IPR005516">
    <property type="entry name" value="Remorin_C"/>
</dbReference>
<feature type="domain" description="Remorin C-terminal" evidence="4">
    <location>
        <begin position="290"/>
        <end position="391"/>
    </location>
</feature>
<evidence type="ECO:0000313" key="6">
    <source>
        <dbReference type="Proteomes" id="UP000823388"/>
    </source>
</evidence>
<accession>A0A8T0WWC4</accession>
<dbReference type="Pfam" id="PF03763">
    <property type="entry name" value="Remorin_C"/>
    <property type="match status" value="1"/>
</dbReference>
<dbReference type="PANTHER" id="PTHR31471:SF16">
    <property type="entry name" value="OS02G0602000 PROTEIN"/>
    <property type="match status" value="1"/>
</dbReference>
<evidence type="ECO:0000256" key="3">
    <source>
        <dbReference type="SAM" id="MobiDB-lite"/>
    </source>
</evidence>
<proteinExistence type="inferred from homology"/>
<feature type="region of interest" description="Disordered" evidence="3">
    <location>
        <begin position="213"/>
        <end position="277"/>
    </location>
</feature>
<evidence type="ECO:0000256" key="1">
    <source>
        <dbReference type="ARBA" id="ARBA00005711"/>
    </source>
</evidence>
<sequence length="405" mass="43232">MAPLRPFPPQLQSRRAVTAPVAIAPFSALSGHPAIPCRTCWRPLLMSPPGHRVSERISACCHLLLSRPVQASGRFLRLFSEMRRSSPGMMSLSYDAGGGRGLLACYVRAKPRPSKWDDAQRWLSSSRAPDDDRRRSSCADDRLLLPSASQKGRHSWSAADAAVPAAAAPGGAREDGEAGAEAEAETQTKRVDSVLAYGQQPPRCLSLRDIGTEMTPAGSKEPSRANTPRATLAAEPAPTSTAGRASGTHASRRRPAGGSPPGHACKGGAGSEGRGEAAAAAGAWPAAAVSPATAWDAAERAKHMARYRREEMKIQAWENRRRQKAELEMKMTEAKAERMKLRAREKTATKLASAQAAAREKRAAAEANLSRRAARVGDKADVLRRTGHLPSSSSGFSLKLPLMCS</sequence>
<dbReference type="PANTHER" id="PTHR31471">
    <property type="entry name" value="OS02G0116800 PROTEIN"/>
    <property type="match status" value="1"/>
</dbReference>
<keyword evidence="6" id="KW-1185">Reference proteome</keyword>
<evidence type="ECO:0000256" key="2">
    <source>
        <dbReference type="SAM" id="Coils"/>
    </source>
</evidence>
<comment type="caution">
    <text evidence="5">The sequence shown here is derived from an EMBL/GenBank/DDBJ whole genome shotgun (WGS) entry which is preliminary data.</text>
</comment>
<dbReference type="Proteomes" id="UP000823388">
    <property type="component" value="Chromosome 1N"/>
</dbReference>
<protein>
    <recommendedName>
        <fullName evidence="4">Remorin C-terminal domain-containing protein</fullName>
    </recommendedName>
</protein>
<comment type="similarity">
    <text evidence="1">Belongs to the remorin family.</text>
</comment>
<feature type="compositionally biased region" description="Basic and acidic residues" evidence="3">
    <location>
        <begin position="128"/>
        <end position="143"/>
    </location>
</feature>
<organism evidence="5 6">
    <name type="scientific">Panicum virgatum</name>
    <name type="common">Blackwell switchgrass</name>
    <dbReference type="NCBI Taxonomy" id="38727"/>
    <lineage>
        <taxon>Eukaryota</taxon>
        <taxon>Viridiplantae</taxon>
        <taxon>Streptophyta</taxon>
        <taxon>Embryophyta</taxon>
        <taxon>Tracheophyta</taxon>
        <taxon>Spermatophyta</taxon>
        <taxon>Magnoliopsida</taxon>
        <taxon>Liliopsida</taxon>
        <taxon>Poales</taxon>
        <taxon>Poaceae</taxon>
        <taxon>PACMAD clade</taxon>
        <taxon>Panicoideae</taxon>
        <taxon>Panicodae</taxon>
        <taxon>Paniceae</taxon>
        <taxon>Panicinae</taxon>
        <taxon>Panicum</taxon>
        <taxon>Panicum sect. Hiantes</taxon>
    </lineage>
</organism>
<dbReference type="AlphaFoldDB" id="A0A8T0WWC4"/>